<dbReference type="InterPro" id="IPR050087">
    <property type="entry name" value="AON_synthase_class-II"/>
</dbReference>
<dbReference type="Gene3D" id="3.90.1150.10">
    <property type="entry name" value="Aspartate Aminotransferase, domain 1"/>
    <property type="match status" value="1"/>
</dbReference>
<dbReference type="GO" id="GO:0008710">
    <property type="term" value="F:8-amino-7-oxononanoate synthase activity"/>
    <property type="evidence" value="ECO:0007669"/>
    <property type="project" value="UniProtKB-EC"/>
</dbReference>
<evidence type="ECO:0000256" key="1">
    <source>
        <dbReference type="ARBA" id="ARBA00001933"/>
    </source>
</evidence>
<dbReference type="PROSITE" id="PS00599">
    <property type="entry name" value="AA_TRANSFER_CLASS_2"/>
    <property type="match status" value="1"/>
</dbReference>
<dbReference type="SUPFAM" id="SSF53383">
    <property type="entry name" value="PLP-dependent transferases"/>
    <property type="match status" value="1"/>
</dbReference>
<organism evidence="8 9">
    <name type="scientific">Mucilaginibacter sabulilitoris</name>
    <dbReference type="NCBI Taxonomy" id="1173583"/>
    <lineage>
        <taxon>Bacteria</taxon>
        <taxon>Pseudomonadati</taxon>
        <taxon>Bacteroidota</taxon>
        <taxon>Sphingobacteriia</taxon>
        <taxon>Sphingobacteriales</taxon>
        <taxon>Sphingobacteriaceae</taxon>
        <taxon>Mucilaginibacter</taxon>
    </lineage>
</organism>
<evidence type="ECO:0000259" key="7">
    <source>
        <dbReference type="Pfam" id="PF00155"/>
    </source>
</evidence>
<evidence type="ECO:0000256" key="2">
    <source>
        <dbReference type="ARBA" id="ARBA00005189"/>
    </source>
</evidence>
<keyword evidence="8" id="KW-0012">Acyltransferase</keyword>
<gene>
    <name evidence="8" type="ORF">SNE25_15190</name>
</gene>
<feature type="domain" description="Aminotransferase class I/classII large" evidence="7">
    <location>
        <begin position="35"/>
        <end position="374"/>
    </location>
</feature>
<comment type="pathway">
    <text evidence="2">Lipid metabolism.</text>
</comment>
<evidence type="ECO:0000256" key="6">
    <source>
        <dbReference type="RuleBase" id="RU003693"/>
    </source>
</evidence>
<sequence>MQKSIALTSAEKYIKNKLDERTSAGTYRTLKPENNLIDFCSNDYLGFARSTELKNNISTEIQNHPYALNGATGSRLLSGNVTYAEELEQEIAAHHQYEAGLLFNSGYDANLGLLSSLAQRGDTIILDELIHASVIDGARLSYANRYSFRHNDINSLETKLKLSKGNCYVVIESIYSMNGDTPPLLEILNLTEKYGAHLIVDEAHAVGLYPAGLVNEMGLQNRVFALIVTFGKALGCHGAIVLGSNLLREYLINFARSFIYTTASSFHQLASIKMAYKLLRNETADIINLKNNINLFKRQLRPHENFPLLDSDSAIQCILLKSNDKARKAANILQNAGLDVRAILSPTVAAGTERIRICLHAFNTTDDLTLLIATINQFINVI</sequence>
<dbReference type="Gene3D" id="3.40.640.10">
    <property type="entry name" value="Type I PLP-dependent aspartate aminotransferase-like (Major domain)"/>
    <property type="match status" value="1"/>
</dbReference>
<dbReference type="EMBL" id="CP139558">
    <property type="protein sequence ID" value="WPU96866.1"/>
    <property type="molecule type" value="Genomic_DNA"/>
</dbReference>
<protein>
    <submittedName>
        <fullName evidence="8">8-amino-7-oxononanoate synthase</fullName>
        <ecNumber evidence="8">2.3.1.47</ecNumber>
    </submittedName>
</protein>
<evidence type="ECO:0000313" key="8">
    <source>
        <dbReference type="EMBL" id="WPU96866.1"/>
    </source>
</evidence>
<dbReference type="PANTHER" id="PTHR13693">
    <property type="entry name" value="CLASS II AMINOTRANSFERASE/8-AMINO-7-OXONONANOATE SYNTHASE"/>
    <property type="match status" value="1"/>
</dbReference>
<proteinExistence type="inferred from homology"/>
<evidence type="ECO:0000256" key="4">
    <source>
        <dbReference type="ARBA" id="ARBA00022679"/>
    </source>
</evidence>
<dbReference type="Proteomes" id="UP001324380">
    <property type="component" value="Chromosome"/>
</dbReference>
<keyword evidence="9" id="KW-1185">Reference proteome</keyword>
<keyword evidence="5 6" id="KW-0663">Pyridoxal phosphate</keyword>
<name>A0ABZ0TUU4_9SPHI</name>
<dbReference type="InterPro" id="IPR015422">
    <property type="entry name" value="PyrdxlP-dep_Trfase_small"/>
</dbReference>
<dbReference type="InterPro" id="IPR001917">
    <property type="entry name" value="Aminotrans_II_pyridoxalP_BS"/>
</dbReference>
<dbReference type="InterPro" id="IPR004839">
    <property type="entry name" value="Aminotransferase_I/II_large"/>
</dbReference>
<dbReference type="EC" id="2.3.1.47" evidence="8"/>
<reference evidence="8 9" key="1">
    <citation type="submission" date="2023-11" db="EMBL/GenBank/DDBJ databases">
        <title>Analysis of the Genomes of Mucilaginibacter gossypii cycad 4 and M. sabulilitoris SNA2: microbes with the potential for plant growth promotion.</title>
        <authorList>
            <person name="Hirsch A.M."/>
            <person name="Humm E."/>
            <person name="Rubbi M."/>
            <person name="Del Vecchio G."/>
            <person name="Ha S.M."/>
            <person name="Pellegrini M."/>
            <person name="Gunsalus R.P."/>
        </authorList>
    </citation>
    <scope>NUCLEOTIDE SEQUENCE [LARGE SCALE GENOMIC DNA]</scope>
    <source>
        <strain evidence="8 9">SNA2</strain>
    </source>
</reference>
<accession>A0ABZ0TUU4</accession>
<dbReference type="InterPro" id="IPR015421">
    <property type="entry name" value="PyrdxlP-dep_Trfase_major"/>
</dbReference>
<evidence type="ECO:0000256" key="5">
    <source>
        <dbReference type="ARBA" id="ARBA00022898"/>
    </source>
</evidence>
<evidence type="ECO:0000256" key="3">
    <source>
        <dbReference type="ARBA" id="ARBA00010008"/>
    </source>
</evidence>
<comment type="cofactor">
    <cofactor evidence="1 6">
        <name>pyridoxal 5'-phosphate</name>
        <dbReference type="ChEBI" id="CHEBI:597326"/>
    </cofactor>
</comment>
<dbReference type="InterPro" id="IPR015424">
    <property type="entry name" value="PyrdxlP-dep_Trfase"/>
</dbReference>
<keyword evidence="4 8" id="KW-0808">Transferase</keyword>
<dbReference type="RefSeq" id="WP_321565954.1">
    <property type="nucleotide sequence ID" value="NZ_CP139558.1"/>
</dbReference>
<comment type="similarity">
    <text evidence="3">Belongs to the class-II pyridoxal-phosphate-dependent aminotransferase family. BioF subfamily.</text>
</comment>
<dbReference type="Pfam" id="PF00155">
    <property type="entry name" value="Aminotran_1_2"/>
    <property type="match status" value="1"/>
</dbReference>
<dbReference type="PANTHER" id="PTHR13693:SF77">
    <property type="entry name" value="8-AMINO-7-OXONONANOATE SYNTHASE"/>
    <property type="match status" value="1"/>
</dbReference>
<evidence type="ECO:0000313" key="9">
    <source>
        <dbReference type="Proteomes" id="UP001324380"/>
    </source>
</evidence>